<accession>A0ABZ2YZ34</accession>
<organism evidence="1 2">
    <name type="scientific">Chitinophaga caseinilytica</name>
    <dbReference type="NCBI Taxonomy" id="2267521"/>
    <lineage>
        <taxon>Bacteria</taxon>
        <taxon>Pseudomonadati</taxon>
        <taxon>Bacteroidota</taxon>
        <taxon>Chitinophagia</taxon>
        <taxon>Chitinophagales</taxon>
        <taxon>Chitinophagaceae</taxon>
        <taxon>Chitinophaga</taxon>
    </lineage>
</organism>
<dbReference type="EMBL" id="CP150096">
    <property type="protein sequence ID" value="WZN44693.1"/>
    <property type="molecule type" value="Genomic_DNA"/>
</dbReference>
<evidence type="ECO:0000313" key="2">
    <source>
        <dbReference type="Proteomes" id="UP001449657"/>
    </source>
</evidence>
<keyword evidence="2" id="KW-1185">Reference proteome</keyword>
<sequence length="68" mass="7621">MEFLRKSETFQKSGKSNEFHYWSVAEDTLGLTYVGTLQARGTAMNGGKNLYELWSRIAVMDNVAAGSR</sequence>
<gene>
    <name evidence="1" type="ORF">WJU22_17500</name>
</gene>
<dbReference type="RefSeq" id="WP_341839461.1">
    <property type="nucleotide sequence ID" value="NZ_CP149792.1"/>
</dbReference>
<reference evidence="1 2" key="1">
    <citation type="submission" date="2024-03" db="EMBL/GenBank/DDBJ databases">
        <title>Chitinophaga caseinilytica sp. nov., a casein hydrolysing bacterium isolated from forest soil.</title>
        <authorList>
            <person name="Lee D.S."/>
            <person name="Han D.M."/>
            <person name="Baek J.H."/>
            <person name="Choi D.G."/>
            <person name="Jeon J.H."/>
            <person name="Jeon C.O."/>
        </authorList>
    </citation>
    <scope>NUCLEOTIDE SEQUENCE [LARGE SCALE GENOMIC DNA]</scope>
    <source>
        <strain evidence="1 2">KACC 19118</strain>
    </source>
</reference>
<dbReference type="Proteomes" id="UP001449657">
    <property type="component" value="Chromosome"/>
</dbReference>
<proteinExistence type="predicted"/>
<name>A0ABZ2YZ34_9BACT</name>
<evidence type="ECO:0000313" key="1">
    <source>
        <dbReference type="EMBL" id="WZN44693.1"/>
    </source>
</evidence>
<protein>
    <submittedName>
        <fullName evidence="1">Uncharacterized protein</fullName>
    </submittedName>
</protein>